<keyword evidence="3" id="KW-0963">Cytoplasm</keyword>
<evidence type="ECO:0000256" key="1">
    <source>
        <dbReference type="ARBA" id="ARBA00004496"/>
    </source>
</evidence>
<keyword evidence="4 10" id="KW-0489">Methyltransferase</keyword>
<dbReference type="GO" id="GO:0005737">
    <property type="term" value="C:cytoplasm"/>
    <property type="evidence" value="ECO:0007669"/>
    <property type="project" value="UniProtKB-SubCell"/>
</dbReference>
<gene>
    <name evidence="10" type="ORF">ACFQJ7_03295</name>
</gene>
<comment type="subcellular location">
    <subcellularLocation>
        <location evidence="1">Cytoplasm</location>
    </subcellularLocation>
</comment>
<evidence type="ECO:0000256" key="3">
    <source>
        <dbReference type="ARBA" id="ARBA00022490"/>
    </source>
</evidence>
<dbReference type="SUPFAM" id="SSF53335">
    <property type="entry name" value="S-adenosyl-L-methionine-dependent methyltransferases"/>
    <property type="match status" value="1"/>
</dbReference>
<dbReference type="GO" id="GO:0030091">
    <property type="term" value="P:protein repair"/>
    <property type="evidence" value="ECO:0007669"/>
    <property type="project" value="UniProtKB-UniRule"/>
</dbReference>
<comment type="catalytic activity">
    <reaction evidence="8">
        <text>[protein]-L-isoaspartate + S-adenosyl-L-methionine = [protein]-L-isoaspartate alpha-methyl ester + S-adenosyl-L-homocysteine</text>
        <dbReference type="Rhea" id="RHEA:12705"/>
        <dbReference type="Rhea" id="RHEA-COMP:12143"/>
        <dbReference type="Rhea" id="RHEA-COMP:12144"/>
        <dbReference type="ChEBI" id="CHEBI:57856"/>
        <dbReference type="ChEBI" id="CHEBI:59789"/>
        <dbReference type="ChEBI" id="CHEBI:90596"/>
        <dbReference type="ChEBI" id="CHEBI:90598"/>
        <dbReference type="EC" id="2.1.1.77"/>
    </reaction>
</comment>
<dbReference type="Pfam" id="PF01135">
    <property type="entry name" value="PCMT"/>
    <property type="match status" value="1"/>
</dbReference>
<keyword evidence="6" id="KW-0949">S-adenosyl-L-methionine</keyword>
<evidence type="ECO:0000313" key="10">
    <source>
        <dbReference type="EMBL" id="MFC7125065.1"/>
    </source>
</evidence>
<comment type="similarity">
    <text evidence="2">Belongs to the methyltransferase superfamily. L-isoaspartyl/D-aspartyl protein methyltransferase family.</text>
</comment>
<protein>
    <recommendedName>
        <fullName evidence="9">Protein-L-isoaspartate O-methyltransferase</fullName>
        <ecNumber evidence="9">2.1.1.77</ecNumber>
    </recommendedName>
</protein>
<evidence type="ECO:0000256" key="7">
    <source>
        <dbReference type="ARBA" id="ARBA00025330"/>
    </source>
</evidence>
<dbReference type="AlphaFoldDB" id="A0ABD5X7A9"/>
<dbReference type="EC" id="2.1.1.77" evidence="9"/>
<keyword evidence="5 10" id="KW-0808">Transferase</keyword>
<dbReference type="NCBIfam" id="NF001453">
    <property type="entry name" value="PRK00312.1"/>
    <property type="match status" value="1"/>
</dbReference>
<evidence type="ECO:0000256" key="6">
    <source>
        <dbReference type="ARBA" id="ARBA00022691"/>
    </source>
</evidence>
<proteinExistence type="inferred from homology"/>
<comment type="function">
    <text evidence="7">Catalyzes the methyl esterification of L-isoaspartyl residues in peptides and proteins that result from spontaneous decomposition of normal L-aspartyl and L-asparaginyl residues. It plays a role in the repair and/or degradation of damaged proteins.</text>
</comment>
<dbReference type="FunFam" id="3.40.50.150:FF:000010">
    <property type="entry name" value="Protein-L-isoaspartate O-methyltransferase"/>
    <property type="match status" value="1"/>
</dbReference>
<dbReference type="CDD" id="cd02440">
    <property type="entry name" value="AdoMet_MTases"/>
    <property type="match status" value="1"/>
</dbReference>
<sequence length="206" mass="22742">MTFDEERNALIDRLADRENLSESTEMALRSVPRHEFVPELKQAAAYSDKPLPIGEGQTISAPHMVAIMTDLLDLSPGDTVLEIGTGCGYHVAVTATIVGGEHTYSIEYHERLAKQARKTLNHCGHSAISLRHGDGRDGWPEHGPYDRIYLTCAASSFPDCLIEQLRDGGLILGPLGDRTQVLTTAHKSGTKLERERHGQVRFVPFK</sequence>
<dbReference type="InterPro" id="IPR000682">
    <property type="entry name" value="PCMT"/>
</dbReference>
<evidence type="ECO:0000256" key="9">
    <source>
        <dbReference type="NCBIfam" id="TIGR00080"/>
    </source>
</evidence>
<dbReference type="InterPro" id="IPR029063">
    <property type="entry name" value="SAM-dependent_MTases_sf"/>
</dbReference>
<dbReference type="PANTHER" id="PTHR11579:SF0">
    <property type="entry name" value="PROTEIN-L-ISOASPARTATE(D-ASPARTATE) O-METHYLTRANSFERASE"/>
    <property type="match status" value="1"/>
</dbReference>
<dbReference type="PROSITE" id="PS01279">
    <property type="entry name" value="PCMT"/>
    <property type="match status" value="1"/>
</dbReference>
<dbReference type="PANTHER" id="PTHR11579">
    <property type="entry name" value="PROTEIN-L-ISOASPARTATE O-METHYLTRANSFERASE"/>
    <property type="match status" value="1"/>
</dbReference>
<evidence type="ECO:0000256" key="5">
    <source>
        <dbReference type="ARBA" id="ARBA00022679"/>
    </source>
</evidence>
<dbReference type="Proteomes" id="UP001596414">
    <property type="component" value="Unassembled WGS sequence"/>
</dbReference>
<evidence type="ECO:0000256" key="8">
    <source>
        <dbReference type="ARBA" id="ARBA00029295"/>
    </source>
</evidence>
<evidence type="ECO:0000256" key="2">
    <source>
        <dbReference type="ARBA" id="ARBA00005369"/>
    </source>
</evidence>
<accession>A0ABD5X7A9</accession>
<dbReference type="NCBIfam" id="TIGR00080">
    <property type="entry name" value="pimt"/>
    <property type="match status" value="1"/>
</dbReference>
<dbReference type="EMBL" id="JBHSZQ010000003">
    <property type="protein sequence ID" value="MFC7125065.1"/>
    <property type="molecule type" value="Genomic_DNA"/>
</dbReference>
<dbReference type="Gene3D" id="3.40.50.150">
    <property type="entry name" value="Vaccinia Virus protein VP39"/>
    <property type="match status" value="1"/>
</dbReference>
<name>A0ABD5X7A9_9EURY</name>
<reference evidence="10 11" key="1">
    <citation type="journal article" date="2014" name="Int. J. Syst. Evol. Microbiol.">
        <title>Complete genome sequence of Corynebacterium casei LMG S-19264T (=DSM 44701T), isolated from a smear-ripened cheese.</title>
        <authorList>
            <consortium name="US DOE Joint Genome Institute (JGI-PGF)"/>
            <person name="Walter F."/>
            <person name="Albersmeier A."/>
            <person name="Kalinowski J."/>
            <person name="Ruckert C."/>
        </authorList>
    </citation>
    <scope>NUCLEOTIDE SEQUENCE [LARGE SCALE GENOMIC DNA]</scope>
    <source>
        <strain evidence="10 11">CGMCC 4.7215</strain>
    </source>
</reference>
<organism evidence="10 11">
    <name type="scientific">Halovenus rubra</name>
    <dbReference type="NCBI Taxonomy" id="869890"/>
    <lineage>
        <taxon>Archaea</taxon>
        <taxon>Methanobacteriati</taxon>
        <taxon>Methanobacteriota</taxon>
        <taxon>Stenosarchaea group</taxon>
        <taxon>Halobacteria</taxon>
        <taxon>Halobacteriales</taxon>
        <taxon>Haloarculaceae</taxon>
        <taxon>Halovenus</taxon>
    </lineage>
</organism>
<dbReference type="GO" id="GO:0004719">
    <property type="term" value="F:protein-L-isoaspartate (D-aspartate) O-methyltransferase activity"/>
    <property type="evidence" value="ECO:0007669"/>
    <property type="project" value="UniProtKB-UniRule"/>
</dbReference>
<dbReference type="RefSeq" id="WP_267638780.1">
    <property type="nucleotide sequence ID" value="NZ_JAODIY010000041.1"/>
</dbReference>
<evidence type="ECO:0000256" key="4">
    <source>
        <dbReference type="ARBA" id="ARBA00022603"/>
    </source>
</evidence>
<evidence type="ECO:0000313" key="11">
    <source>
        <dbReference type="Proteomes" id="UP001596414"/>
    </source>
</evidence>
<comment type="caution">
    <text evidence="10">The sequence shown here is derived from an EMBL/GenBank/DDBJ whole genome shotgun (WGS) entry which is preliminary data.</text>
</comment>
<dbReference type="GO" id="GO:0032259">
    <property type="term" value="P:methylation"/>
    <property type="evidence" value="ECO:0007669"/>
    <property type="project" value="UniProtKB-KW"/>
</dbReference>